<evidence type="ECO:0000256" key="1">
    <source>
        <dbReference type="SAM" id="MobiDB-lite"/>
    </source>
</evidence>
<dbReference type="EMBL" id="JARKIB010000006">
    <property type="protein sequence ID" value="KAJ7778993.1"/>
    <property type="molecule type" value="Genomic_DNA"/>
</dbReference>
<proteinExistence type="predicted"/>
<keyword evidence="3" id="KW-1185">Reference proteome</keyword>
<dbReference type="Proteomes" id="UP001215598">
    <property type="component" value="Unassembled WGS sequence"/>
</dbReference>
<sequence length="212" mass="23180">MLFLAGRSVILSRRLEANLRFQFDAALALGLTQRNNYAVTGDAASSAPMMHLFFPPAEHIWTPSYTHRQPLRYPVPYGDLFEETCWTRQRKRLSLVSLKLDTIQVTVAHTGFLDDTERPFQIVFCLRISTLIPSSALRSASGDFIPVFVGSHKTPPNTPSQLLPIYVSSSSSASRLAPNPSIQAPTASSKTQYDPPSQLVGTAASGASAASW</sequence>
<evidence type="ECO:0000313" key="3">
    <source>
        <dbReference type="Proteomes" id="UP001215598"/>
    </source>
</evidence>
<evidence type="ECO:0000313" key="2">
    <source>
        <dbReference type="EMBL" id="KAJ7778993.1"/>
    </source>
</evidence>
<comment type="caution">
    <text evidence="2">The sequence shown here is derived from an EMBL/GenBank/DDBJ whole genome shotgun (WGS) entry which is preliminary data.</text>
</comment>
<reference evidence="2" key="1">
    <citation type="submission" date="2023-03" db="EMBL/GenBank/DDBJ databases">
        <title>Massive genome expansion in bonnet fungi (Mycena s.s.) driven by repeated elements and novel gene families across ecological guilds.</title>
        <authorList>
            <consortium name="Lawrence Berkeley National Laboratory"/>
            <person name="Harder C.B."/>
            <person name="Miyauchi S."/>
            <person name="Viragh M."/>
            <person name="Kuo A."/>
            <person name="Thoen E."/>
            <person name="Andreopoulos B."/>
            <person name="Lu D."/>
            <person name="Skrede I."/>
            <person name="Drula E."/>
            <person name="Henrissat B."/>
            <person name="Morin E."/>
            <person name="Kohler A."/>
            <person name="Barry K."/>
            <person name="LaButti K."/>
            <person name="Morin E."/>
            <person name="Salamov A."/>
            <person name="Lipzen A."/>
            <person name="Mereny Z."/>
            <person name="Hegedus B."/>
            <person name="Baldrian P."/>
            <person name="Stursova M."/>
            <person name="Weitz H."/>
            <person name="Taylor A."/>
            <person name="Grigoriev I.V."/>
            <person name="Nagy L.G."/>
            <person name="Martin F."/>
            <person name="Kauserud H."/>
        </authorList>
    </citation>
    <scope>NUCLEOTIDE SEQUENCE</scope>
    <source>
        <strain evidence="2">CBHHK182m</strain>
    </source>
</reference>
<accession>A0AAD7K675</accession>
<dbReference type="AlphaFoldDB" id="A0AAD7K675"/>
<feature type="compositionally biased region" description="Polar residues" evidence="1">
    <location>
        <begin position="180"/>
        <end position="195"/>
    </location>
</feature>
<feature type="region of interest" description="Disordered" evidence="1">
    <location>
        <begin position="172"/>
        <end position="212"/>
    </location>
</feature>
<gene>
    <name evidence="2" type="ORF">B0H16DRAFT_1448543</name>
</gene>
<feature type="compositionally biased region" description="Low complexity" evidence="1">
    <location>
        <begin position="203"/>
        <end position="212"/>
    </location>
</feature>
<protein>
    <submittedName>
        <fullName evidence="2">Uncharacterized protein</fullName>
    </submittedName>
</protein>
<name>A0AAD7K675_9AGAR</name>
<organism evidence="2 3">
    <name type="scientific">Mycena metata</name>
    <dbReference type="NCBI Taxonomy" id="1033252"/>
    <lineage>
        <taxon>Eukaryota</taxon>
        <taxon>Fungi</taxon>
        <taxon>Dikarya</taxon>
        <taxon>Basidiomycota</taxon>
        <taxon>Agaricomycotina</taxon>
        <taxon>Agaricomycetes</taxon>
        <taxon>Agaricomycetidae</taxon>
        <taxon>Agaricales</taxon>
        <taxon>Marasmiineae</taxon>
        <taxon>Mycenaceae</taxon>
        <taxon>Mycena</taxon>
    </lineage>
</organism>